<protein>
    <submittedName>
        <fullName evidence="2">HPr family phosphocarrier protein</fullName>
    </submittedName>
</protein>
<feature type="domain" description="HPr" evidence="1">
    <location>
        <begin position="23"/>
        <end position="84"/>
    </location>
</feature>
<keyword evidence="3" id="KW-1185">Reference proteome</keyword>
<dbReference type="InterPro" id="IPR035895">
    <property type="entry name" value="HPr-like_sf"/>
</dbReference>
<organism evidence="2 3">
    <name type="scientific">Neobacillus piezotolerans</name>
    <dbReference type="NCBI Taxonomy" id="2259171"/>
    <lineage>
        <taxon>Bacteria</taxon>
        <taxon>Bacillati</taxon>
        <taxon>Bacillota</taxon>
        <taxon>Bacilli</taxon>
        <taxon>Bacillales</taxon>
        <taxon>Bacillaceae</taxon>
        <taxon>Neobacillus</taxon>
    </lineage>
</organism>
<dbReference type="Gene3D" id="3.30.1340.10">
    <property type="entry name" value="HPr-like"/>
    <property type="match status" value="1"/>
</dbReference>
<dbReference type="RefSeq" id="WP_115453575.1">
    <property type="nucleotide sequence ID" value="NZ_QNQT01000011.1"/>
</dbReference>
<dbReference type="Pfam" id="PF00381">
    <property type="entry name" value="PTS-HPr"/>
    <property type="match status" value="1"/>
</dbReference>
<dbReference type="SUPFAM" id="SSF55594">
    <property type="entry name" value="HPr-like"/>
    <property type="match status" value="1"/>
</dbReference>
<dbReference type="EMBL" id="QNQT01000011">
    <property type="protein sequence ID" value="RDU35337.1"/>
    <property type="molecule type" value="Genomic_DNA"/>
</dbReference>
<dbReference type="Proteomes" id="UP000257144">
    <property type="component" value="Unassembled WGS sequence"/>
</dbReference>
<dbReference type="InterPro" id="IPR000032">
    <property type="entry name" value="HPr-like"/>
</dbReference>
<accession>A0A3D8GM21</accession>
<dbReference type="AlphaFoldDB" id="A0A3D8GM21"/>
<name>A0A3D8GM21_9BACI</name>
<sequence>MKEIMSANVIILNRFMMKKMLDIFQAAKQFNGSTYLYCRNRAVDAANLPKLVSFLLTLEPGTAVKIIAEGENVQEHLDGIQKICTSELSILRKSEKRFLNTSETFQI</sequence>
<proteinExistence type="predicted"/>
<evidence type="ECO:0000259" key="1">
    <source>
        <dbReference type="Pfam" id="PF00381"/>
    </source>
</evidence>
<evidence type="ECO:0000313" key="2">
    <source>
        <dbReference type="EMBL" id="RDU35337.1"/>
    </source>
</evidence>
<evidence type="ECO:0000313" key="3">
    <source>
        <dbReference type="Proteomes" id="UP000257144"/>
    </source>
</evidence>
<dbReference type="OrthoDB" id="2872747at2"/>
<comment type="caution">
    <text evidence="2">The sequence shown here is derived from an EMBL/GenBank/DDBJ whole genome shotgun (WGS) entry which is preliminary data.</text>
</comment>
<gene>
    <name evidence="2" type="ORF">DRW41_18825</name>
</gene>
<reference evidence="2 3" key="1">
    <citation type="submission" date="2018-07" db="EMBL/GenBank/DDBJ databases">
        <title>Bacillus sp. YLB-04 draft genome sequence.</title>
        <authorList>
            <person name="Yu L."/>
            <person name="Tang X."/>
        </authorList>
    </citation>
    <scope>NUCLEOTIDE SEQUENCE [LARGE SCALE GENOMIC DNA]</scope>
    <source>
        <strain evidence="2 3">YLB-04</strain>
    </source>
</reference>